<feature type="domain" description="Phosphoesterase HXTX" evidence="3">
    <location>
        <begin position="14"/>
        <end position="98"/>
    </location>
</feature>
<comment type="similarity">
    <text evidence="2">Belongs to the 2H phosphoesterase superfamily. ThpR family.</text>
</comment>
<dbReference type="HAMAP" id="MF_01940">
    <property type="entry name" value="RNA_CPDase"/>
    <property type="match status" value="1"/>
</dbReference>
<dbReference type="PANTHER" id="PTHR35561">
    <property type="entry name" value="RNA 2',3'-CYCLIC PHOSPHODIESTERASE"/>
    <property type="match status" value="1"/>
</dbReference>
<comment type="function">
    <text evidence="2">Hydrolyzes RNA 2',3'-cyclic phosphodiester to an RNA 2'-phosphomonoester.</text>
</comment>
<feature type="active site" description="Proton acceptor" evidence="2">
    <location>
        <position position="134"/>
    </location>
</feature>
<feature type="short sequence motif" description="HXTX 1" evidence="2">
    <location>
        <begin position="47"/>
        <end position="50"/>
    </location>
</feature>
<accession>A0A5D0D101</accession>
<dbReference type="Proteomes" id="UP000325218">
    <property type="component" value="Unassembled WGS sequence"/>
</dbReference>
<feature type="active site" description="Proton donor" evidence="2">
    <location>
        <position position="47"/>
    </location>
</feature>
<evidence type="ECO:0000259" key="3">
    <source>
        <dbReference type="Pfam" id="PF02834"/>
    </source>
</evidence>
<protein>
    <recommendedName>
        <fullName evidence="2">RNA 2',3'-cyclic phosphodiesterase</fullName>
        <shortName evidence="2">RNA 2',3'-CPDase</shortName>
        <ecNumber evidence="2">3.1.4.58</ecNumber>
    </recommendedName>
</protein>
<evidence type="ECO:0000256" key="2">
    <source>
        <dbReference type="HAMAP-Rule" id="MF_01940"/>
    </source>
</evidence>
<dbReference type="GO" id="GO:0004113">
    <property type="term" value="F:2',3'-cyclic-nucleotide 3'-phosphodiesterase activity"/>
    <property type="evidence" value="ECO:0007669"/>
    <property type="project" value="InterPro"/>
</dbReference>
<keyword evidence="1 2" id="KW-0378">Hydrolase</keyword>
<evidence type="ECO:0000313" key="5">
    <source>
        <dbReference type="Proteomes" id="UP000325218"/>
    </source>
</evidence>
<name>A0A5D0D101_9BACL</name>
<comment type="caution">
    <text evidence="4">The sequence shown here is derived from an EMBL/GenBank/DDBJ whole genome shotgun (WGS) entry which is preliminary data.</text>
</comment>
<dbReference type="InterPro" id="IPR004175">
    <property type="entry name" value="RNA_CPDase"/>
</dbReference>
<dbReference type="Pfam" id="PF02834">
    <property type="entry name" value="LigT_PEase"/>
    <property type="match status" value="2"/>
</dbReference>
<evidence type="ECO:0000313" key="4">
    <source>
        <dbReference type="EMBL" id="TYA15264.1"/>
    </source>
</evidence>
<dbReference type="InterPro" id="IPR009097">
    <property type="entry name" value="Cyclic_Pdiesterase"/>
</dbReference>
<dbReference type="RefSeq" id="WP_148450854.1">
    <property type="nucleotide sequence ID" value="NZ_VSDO01000001.1"/>
</dbReference>
<dbReference type="InterPro" id="IPR014051">
    <property type="entry name" value="Phosphoesterase_HXTX"/>
</dbReference>
<dbReference type="SUPFAM" id="SSF55144">
    <property type="entry name" value="LigT-like"/>
    <property type="match status" value="1"/>
</dbReference>
<dbReference type="OrthoDB" id="9789350at2"/>
<gene>
    <name evidence="4" type="primary">thpR</name>
    <name evidence="4" type="ORF">FRY98_06410</name>
</gene>
<reference evidence="4 5" key="1">
    <citation type="submission" date="2019-08" db="EMBL/GenBank/DDBJ databases">
        <title>Genome sequencing of Paenibacillus faecis DSM 23593(T).</title>
        <authorList>
            <person name="Kook J.-K."/>
            <person name="Park S.-N."/>
            <person name="Lim Y.K."/>
        </authorList>
    </citation>
    <scope>NUCLEOTIDE SEQUENCE [LARGE SCALE GENOMIC DNA]</scope>
    <source>
        <strain evidence="4 5">DSM 23593</strain>
    </source>
</reference>
<dbReference type="AlphaFoldDB" id="A0A5D0D101"/>
<comment type="catalytic activity">
    <reaction evidence="2">
        <text>a 3'-end 2',3'-cyclophospho-ribonucleotide-RNA + H2O = a 3'-end 2'-phospho-ribonucleotide-RNA + H(+)</text>
        <dbReference type="Rhea" id="RHEA:11828"/>
        <dbReference type="Rhea" id="RHEA-COMP:10464"/>
        <dbReference type="Rhea" id="RHEA-COMP:17353"/>
        <dbReference type="ChEBI" id="CHEBI:15377"/>
        <dbReference type="ChEBI" id="CHEBI:15378"/>
        <dbReference type="ChEBI" id="CHEBI:83064"/>
        <dbReference type="ChEBI" id="CHEBI:173113"/>
        <dbReference type="EC" id="3.1.4.58"/>
    </reaction>
</comment>
<dbReference type="NCBIfam" id="TIGR02258">
    <property type="entry name" value="2_5_ligase"/>
    <property type="match status" value="1"/>
</dbReference>
<sequence length="190" mass="21478">MAEKDEMWRIFVAIPLPVPIKEALSAWCGEHKNRLAFAKWVDPEDYHITVQFLGDTRPDRVGEIGAGLSEAAAGIRPFSLEARTCGHFGRPAAPRVLWAGVEGAMAPLRELQQRVVAANEKLGYIPEDRPYHPHITLARKYKEGSRFDPAILKDQAPEFGAWTVEAMVIYRTRMRMTPMYEEVARISFQG</sequence>
<feature type="domain" description="Phosphoesterase HXTX" evidence="3">
    <location>
        <begin position="105"/>
        <end position="176"/>
    </location>
</feature>
<dbReference type="EMBL" id="VSDO01000001">
    <property type="protein sequence ID" value="TYA15264.1"/>
    <property type="molecule type" value="Genomic_DNA"/>
</dbReference>
<keyword evidence="5" id="KW-1185">Reference proteome</keyword>
<dbReference type="EC" id="3.1.4.58" evidence="2"/>
<dbReference type="Gene3D" id="3.90.1140.10">
    <property type="entry name" value="Cyclic phosphodiesterase"/>
    <property type="match status" value="1"/>
</dbReference>
<dbReference type="PANTHER" id="PTHR35561:SF1">
    <property type="entry name" value="RNA 2',3'-CYCLIC PHOSPHODIESTERASE"/>
    <property type="match status" value="1"/>
</dbReference>
<dbReference type="GO" id="GO:0008664">
    <property type="term" value="F:RNA 2',3'-cyclic 3'-phosphodiesterase activity"/>
    <property type="evidence" value="ECO:0007669"/>
    <property type="project" value="UniProtKB-EC"/>
</dbReference>
<evidence type="ECO:0000256" key="1">
    <source>
        <dbReference type="ARBA" id="ARBA00022801"/>
    </source>
</evidence>
<organism evidence="4 5">
    <name type="scientific">Paenibacillus faecis</name>
    <dbReference type="NCBI Taxonomy" id="862114"/>
    <lineage>
        <taxon>Bacteria</taxon>
        <taxon>Bacillati</taxon>
        <taxon>Bacillota</taxon>
        <taxon>Bacilli</taxon>
        <taxon>Bacillales</taxon>
        <taxon>Paenibacillaceae</taxon>
        <taxon>Paenibacillus</taxon>
    </lineage>
</organism>
<feature type="short sequence motif" description="HXTX 2" evidence="2">
    <location>
        <begin position="134"/>
        <end position="137"/>
    </location>
</feature>
<proteinExistence type="inferred from homology"/>